<reference evidence="8 9" key="1">
    <citation type="submission" date="2019-03" db="EMBL/GenBank/DDBJ databases">
        <title>Genomic Encyclopedia of Type Strains, Phase IV (KMG-IV): sequencing the most valuable type-strain genomes for metagenomic binning, comparative biology and taxonomic classification.</title>
        <authorList>
            <person name="Goeker M."/>
        </authorList>
    </citation>
    <scope>NUCLEOTIDE SEQUENCE [LARGE SCALE GENOMIC DNA]</scope>
    <source>
        <strain evidence="8 9">DSM 28867</strain>
    </source>
</reference>
<evidence type="ECO:0000313" key="8">
    <source>
        <dbReference type="EMBL" id="TDW16942.1"/>
    </source>
</evidence>
<dbReference type="Proteomes" id="UP000294743">
    <property type="component" value="Unassembled WGS sequence"/>
</dbReference>
<dbReference type="RefSeq" id="WP_134169551.1">
    <property type="nucleotide sequence ID" value="NZ_SODD01000018.1"/>
</dbReference>
<feature type="chain" id="PRO_5039012629" evidence="6">
    <location>
        <begin position="22"/>
        <end position="1699"/>
    </location>
</feature>
<dbReference type="InterPro" id="IPR011658">
    <property type="entry name" value="PA14_dom"/>
</dbReference>
<evidence type="ECO:0000256" key="2">
    <source>
        <dbReference type="ARBA" id="ARBA00022729"/>
    </source>
</evidence>
<keyword evidence="3" id="KW-0325">Glycoprotein</keyword>
<keyword evidence="9" id="KW-1185">Reference proteome</keyword>
<keyword evidence="5" id="KW-0812">Transmembrane</keyword>
<feature type="signal peptide" evidence="6">
    <location>
        <begin position="1"/>
        <end position="21"/>
    </location>
</feature>
<protein>
    <submittedName>
        <fullName evidence="8">Fibro-slime domain-containing protein</fullName>
    </submittedName>
</protein>
<dbReference type="PANTHER" id="PTHR31137">
    <property type="entry name" value="PROTEIN PSIB-RELATED-RELATED"/>
    <property type="match status" value="1"/>
</dbReference>
<keyword evidence="5" id="KW-1133">Transmembrane helix</keyword>
<evidence type="ECO:0000313" key="9">
    <source>
        <dbReference type="Proteomes" id="UP000294743"/>
    </source>
</evidence>
<dbReference type="PROSITE" id="PS51820">
    <property type="entry name" value="PA14"/>
    <property type="match status" value="1"/>
</dbReference>
<accession>A0A4R7ZHU4</accession>
<comment type="similarity">
    <text evidence="1">Belongs to the prespore-cell-inducing factor family.</text>
</comment>
<evidence type="ECO:0000256" key="1">
    <source>
        <dbReference type="ARBA" id="ARBA00008709"/>
    </source>
</evidence>
<organism evidence="8 9">
    <name type="scientific">Breznakia blatticola</name>
    <dbReference type="NCBI Taxonomy" id="1754012"/>
    <lineage>
        <taxon>Bacteria</taxon>
        <taxon>Bacillati</taxon>
        <taxon>Bacillota</taxon>
        <taxon>Erysipelotrichia</taxon>
        <taxon>Erysipelotrichales</taxon>
        <taxon>Erysipelotrichaceae</taxon>
        <taxon>Breznakia</taxon>
    </lineage>
</organism>
<keyword evidence="5" id="KW-0472">Membrane</keyword>
<evidence type="ECO:0000256" key="3">
    <source>
        <dbReference type="ARBA" id="ARBA00023180"/>
    </source>
</evidence>
<name>A0A4R7ZHU4_9FIRM</name>
<sequence length="1699" mass="189854">MKKILRIFFCAVLVFSTFTLSSTTDITILANTSGVNHNEGVPSVFESSGYPSSIEVPIEIWDQQQDDIVFQKDKVHGAANSGLVQNQLVDGKPVPTTSGYLNDDVAHFNDWYETTNNNAYYQGKLKLTLADANTGKYVYEPIKQNTYLNKNYGLFFPLNDMATSTAGNVNNVLSDTDLQRAREWQDEAEVRYASKSGKSGVVCEFDDYKIDKSCYIQDFDKHNYHFTTKTQIKFTYVGGEEFNFKGDDDVWVFVGDQADNGTLVVDLGGSHGAQDGNVTFGKANVSNWNGNIPKTGSTYSSHPGTGRSEIKRDLGMEIGKTYYLTIFQAERNTNGSSFKIETTLTFDQLAVNNVKTAFEEGQRTAVFENDVINKGGDATNISHMASWFNSSTTFKNEGEFLNIEEGTDLKTQSFNSIPNKGNLRDLEYAYVDANGDIVDDTWTSIGLSEASNDKNGFKLSKNVPIAGNGAINNGATDTVRFRYKYDISQSDLAADGLYNKFSVKAANSLSGTSVESTQALGSSLAFKAQVGTETTVAAKKDVMSDVEYETEKVYTENGQLLIYKYEVVNTGLKDAKQMYLDFSELTPDNDVQNIAEYLESEAEFEIDEATGMVKLDLAIGEVATFYYERKSPVIGSDTGNVYSSQVSAYQNASRDSLDGDRTSSSAKATVVIPKVTIEQDYQVYQSDMLPSEHVFSEEAKQVTHGDQVLYKFTLANKSEEAKNVTFRAFTNESGENIQIDYGRFIDGDGNEVILHDGQVSLGVGQSATYYYIGEKLEPTEIHSTYTTYGEMINSLHELVLCTPHEMVVEIDIPKLTIDSTYRSVDDITSVQNLETLFTELVSEPEEVLVNQDVVYKVTIENSGNKEGQMDIVAKLNNKQVTLMDVNKEEVSNEGITVAAKETRTFYFVQHDVNGNPAGLEHTFVANIQNAHEDFIIEDKTTNQYAVISSPETSIQQKLAFGPFSSYEEVNENFSSLSFVSAAKDDELRIPHKQSVVFATKIQNTGTYVDKVKLSSIFKQYDTSADVTSYLYVRDNGIFVSLKDMSDLVTYEDGAYYLHIQPGQTTTLYYLANNVEGSKNDITYTLKTSLESEYVETDVTSTFKVGTGYIQLQHVYELLNESDNASRDITYGDSVRHTITLQNNGTEAAEVKLHVVLVSEEMQLQNSLVESVTKRLLKTGKLASEDNRSVYYDDTVVVPANTSITHTFDHEMIGGSTQGTNYSVHASIANEEYPEVVDADYQNTSQSYSVSIPEVTMEQLVAVYDQEYSYKEQTYVDEANLEVHHQDTLIYQTKLTNESVHEAIIDMTSMMNEETVELYDANMQPMDQSFSLKPNETIYVYAIYDVEGLPKSGKLYEKVDTVHYTDGYAYQNKVSDTVEVVVIANPKIQITSDYAIYDDADDVREQAFIREQSKLGLQYSDQLVVRVHIENIGEYEGEVHLKDALRSASELGTLYDVNGNELHFDEATDYSYLLESELFNEDGASSFTFYIVSPPLTDEQFVYECEIDVEGMDVVEEEEIIDREQGDVIVAIDPNIAYQVQFIWSDEDAPFESIDGKVDGQNPTIQVEELAVNDIMDQQDVEDWKIKQIYQLVQDEKVEVKEDEIEITRKSNTIQVVVEPVVQPPVLPSEPEIKNPEVDDSSNGHASIDNETKNNAKDTTTNHVLASNVDTGDRTNTSVLFLVCLLSVLVIGYQIAKRKQ</sequence>
<dbReference type="GO" id="GO:0005576">
    <property type="term" value="C:extracellular region"/>
    <property type="evidence" value="ECO:0007669"/>
    <property type="project" value="TreeGrafter"/>
</dbReference>
<dbReference type="InterPro" id="IPR037524">
    <property type="entry name" value="PA14/GLEYA"/>
</dbReference>
<dbReference type="NCBIfam" id="TIGR02148">
    <property type="entry name" value="Fibro_Slime"/>
    <property type="match status" value="1"/>
</dbReference>
<dbReference type="InterPro" id="IPR011874">
    <property type="entry name" value="Fibro_Slime"/>
</dbReference>
<evidence type="ECO:0000256" key="4">
    <source>
        <dbReference type="SAM" id="MobiDB-lite"/>
    </source>
</evidence>
<keyword evidence="2 6" id="KW-0732">Signal</keyword>
<evidence type="ECO:0000256" key="5">
    <source>
        <dbReference type="SAM" id="Phobius"/>
    </source>
</evidence>
<feature type="transmembrane region" description="Helical" evidence="5">
    <location>
        <begin position="1677"/>
        <end position="1695"/>
    </location>
</feature>
<dbReference type="EMBL" id="SODD01000018">
    <property type="protein sequence ID" value="TDW16942.1"/>
    <property type="molecule type" value="Genomic_DNA"/>
</dbReference>
<dbReference type="Pfam" id="PF07691">
    <property type="entry name" value="PA14"/>
    <property type="match status" value="1"/>
</dbReference>
<evidence type="ECO:0000259" key="7">
    <source>
        <dbReference type="PROSITE" id="PS51820"/>
    </source>
</evidence>
<feature type="region of interest" description="Disordered" evidence="4">
    <location>
        <begin position="1626"/>
        <end position="1658"/>
    </location>
</feature>
<dbReference type="InterPro" id="IPR051154">
    <property type="entry name" value="Prespore-cell_inducing_factor"/>
</dbReference>
<comment type="caution">
    <text evidence="8">The sequence shown here is derived from an EMBL/GenBank/DDBJ whole genome shotgun (WGS) entry which is preliminary data.</text>
</comment>
<gene>
    <name evidence="8" type="ORF">EDD63_1189</name>
</gene>
<proteinExistence type="inferred from homology"/>
<evidence type="ECO:0000256" key="6">
    <source>
        <dbReference type="SAM" id="SignalP"/>
    </source>
</evidence>
<feature type="domain" description="PA14" evidence="7">
    <location>
        <begin position="163"/>
        <end position="358"/>
    </location>
</feature>
<dbReference type="OrthoDB" id="1655780at2"/>